<evidence type="ECO:0008006" key="5">
    <source>
        <dbReference type="Google" id="ProtNLM"/>
    </source>
</evidence>
<feature type="transmembrane region" description="Helical" evidence="2">
    <location>
        <begin position="162"/>
        <end position="182"/>
    </location>
</feature>
<feature type="transmembrane region" description="Helical" evidence="2">
    <location>
        <begin position="188"/>
        <end position="209"/>
    </location>
</feature>
<feature type="transmembrane region" description="Helical" evidence="2">
    <location>
        <begin position="320"/>
        <end position="341"/>
    </location>
</feature>
<feature type="region of interest" description="Disordered" evidence="1">
    <location>
        <begin position="49"/>
        <end position="78"/>
    </location>
</feature>
<feature type="transmembrane region" description="Helical" evidence="2">
    <location>
        <begin position="945"/>
        <end position="966"/>
    </location>
</feature>
<evidence type="ECO:0000313" key="3">
    <source>
        <dbReference type="EMBL" id="NDV61964.1"/>
    </source>
</evidence>
<feature type="transmembrane region" description="Helical" evidence="2">
    <location>
        <begin position="545"/>
        <end position="564"/>
    </location>
</feature>
<keyword evidence="2" id="KW-0812">Transmembrane</keyword>
<evidence type="ECO:0000256" key="1">
    <source>
        <dbReference type="SAM" id="MobiDB-lite"/>
    </source>
</evidence>
<feature type="transmembrane region" description="Helical" evidence="2">
    <location>
        <begin position="871"/>
        <end position="890"/>
    </location>
</feature>
<evidence type="ECO:0000256" key="2">
    <source>
        <dbReference type="SAM" id="Phobius"/>
    </source>
</evidence>
<feature type="transmembrane region" description="Helical" evidence="2">
    <location>
        <begin position="248"/>
        <end position="266"/>
    </location>
</feature>
<feature type="transmembrane region" description="Helical" evidence="2">
    <location>
        <begin position="751"/>
        <end position="770"/>
    </location>
</feature>
<sequence length="988" mass="108402">MEITLLLLVVGFILVSPFILIGVAVSHRKRLNRLEEEIHHYSGLVEELMRRPAQPTQSVEPVRPEMEKAPEAEPEPAPTAVPVIPAAVAKKSLGVESLEEPAYDEVIPKEPSLPEEPDFPGEIGDPMPTTGEKLRDFLRGIGMWPPESVAGHDREAILMKWWLPRIGGLLALLSALFFGVYVNQSTTPFIRCMELAATAVGITGLGWYLEKKLRTFGGVLVVTGLVMLYLASVAAYVLPAMRFIENPLVGALLQAVVLLVISVVGFLRRSEGIVLLAFHLGYLLGIFMAWEGLREGALIAAGLLFVAGALLSRMQLFRHLTWIIIPGSMLVVIAFPLLALLRTVEVPAGISVQVYLNLVMAGSIILYLLNGLGTGWRPKLLFSIGSSLALLGTGWFFREFDPDMLEWASLVLGCTLLAGSIAGWALRGCGFLAQLLFTKASFLIAVWAILHFAGDLRWMVLGIQTIVVALSARRAKAIALECVTWAVALVSVGYFVPVFLTNPEAGTLLWWLMVLYPGVIVLGLSIVLPAFQMPRFDYKEADRRLLYGALPFLAVWLWFRLFAATQAGNVGAPAPFLAVMYGMAAVSFIPWIARWISLMTSGILFVLASILFCSEPFSPVLLVLLLIPAVASLIWLTGKEKTWAILAENAVYVLSFVPVILWILQLLGDWSWTVALMPVLAIALSALGTLPRLRHAGAWAFLPFAVFYVSEGVRGSTQTAMLLTMAVGIGWLALPPLISRVSDGLGWAKRYSLWAVIGTVLLAILAIDFSNNHEHWLVWQCTLLGLSALLIVGTQIWKVPGYFLGAIVFGGTAMLRHAESMLSEPAAYIPWISEALISSGVIFALLLLWFFLKTNPWRLKEAKSQDQLDSLLSASVAVLFFLNSALTFHYHGLGWMSWYTPLLALTAFSMILLGLFRADPVFRKLGLLALALPLLRLFLVDVQDALYRIVAFAAAAIVLTVLGYLYSRLAAKLGDSEEEEEEEEEEVS</sequence>
<feature type="transmembrane region" description="Helical" evidence="2">
    <location>
        <begin position="643"/>
        <end position="664"/>
    </location>
</feature>
<dbReference type="AlphaFoldDB" id="A0A6B2M1F4"/>
<proteinExistence type="predicted"/>
<dbReference type="EMBL" id="JAAGNX010000002">
    <property type="protein sequence ID" value="NDV61964.1"/>
    <property type="molecule type" value="Genomic_DNA"/>
</dbReference>
<feature type="transmembrane region" description="Helical" evidence="2">
    <location>
        <begin position="776"/>
        <end position="792"/>
    </location>
</feature>
<feature type="transmembrane region" description="Helical" evidence="2">
    <location>
        <begin position="508"/>
        <end position="533"/>
    </location>
</feature>
<feature type="transmembrane region" description="Helical" evidence="2">
    <location>
        <begin position="570"/>
        <end position="588"/>
    </location>
</feature>
<keyword evidence="4" id="KW-1185">Reference proteome</keyword>
<feature type="transmembrane region" description="Helical" evidence="2">
    <location>
        <begin position="799"/>
        <end position="816"/>
    </location>
</feature>
<reference evidence="3 4" key="1">
    <citation type="submission" date="2020-02" db="EMBL/GenBank/DDBJ databases">
        <title>Albibacoteraceae fam. nov., the first described family within the subdivision 4 Verrucomicrobia.</title>
        <authorList>
            <person name="Xi F."/>
        </authorList>
    </citation>
    <scope>NUCLEOTIDE SEQUENCE [LARGE SCALE GENOMIC DNA]</scope>
    <source>
        <strain evidence="3 4">CK1056</strain>
    </source>
</reference>
<feature type="transmembrane region" description="Helical" evidence="2">
    <location>
        <begin position="670"/>
        <end position="689"/>
    </location>
</feature>
<organism evidence="3 4">
    <name type="scientific">Oceanipulchritudo coccoides</name>
    <dbReference type="NCBI Taxonomy" id="2706888"/>
    <lineage>
        <taxon>Bacteria</taxon>
        <taxon>Pseudomonadati</taxon>
        <taxon>Verrucomicrobiota</taxon>
        <taxon>Opitutia</taxon>
        <taxon>Puniceicoccales</taxon>
        <taxon>Oceanipulchritudinaceae</taxon>
        <taxon>Oceanipulchritudo</taxon>
    </lineage>
</organism>
<feature type="transmembrane region" description="Helical" evidence="2">
    <location>
        <begin position="921"/>
        <end position="939"/>
    </location>
</feature>
<accession>A0A6B2M1F4</accession>
<feature type="transmembrane region" description="Helical" evidence="2">
    <location>
        <begin position="404"/>
        <end position="424"/>
    </location>
</feature>
<dbReference type="Proteomes" id="UP000478417">
    <property type="component" value="Unassembled WGS sequence"/>
</dbReference>
<evidence type="ECO:0000313" key="4">
    <source>
        <dbReference type="Proteomes" id="UP000478417"/>
    </source>
</evidence>
<feature type="transmembrane region" description="Helical" evidence="2">
    <location>
        <begin position="896"/>
        <end position="916"/>
    </location>
</feature>
<feature type="transmembrane region" description="Helical" evidence="2">
    <location>
        <begin position="6"/>
        <end position="25"/>
    </location>
</feature>
<feature type="transmembrane region" description="Helical" evidence="2">
    <location>
        <begin position="380"/>
        <end position="398"/>
    </location>
</feature>
<keyword evidence="2" id="KW-1133">Transmembrane helix</keyword>
<name>A0A6B2M1F4_9BACT</name>
<feature type="region of interest" description="Disordered" evidence="1">
    <location>
        <begin position="108"/>
        <end position="127"/>
    </location>
</feature>
<feature type="transmembrane region" description="Helical" evidence="2">
    <location>
        <begin position="719"/>
        <end position="739"/>
    </location>
</feature>
<protein>
    <recommendedName>
        <fullName evidence="5">DUF2339 domain-containing protein</fullName>
    </recommendedName>
</protein>
<feature type="transmembrane region" description="Helical" evidence="2">
    <location>
        <begin position="431"/>
        <end position="450"/>
    </location>
</feature>
<feature type="compositionally biased region" description="Basic and acidic residues" evidence="1">
    <location>
        <begin position="62"/>
        <end position="71"/>
    </location>
</feature>
<feature type="transmembrane region" description="Helical" evidence="2">
    <location>
        <begin position="273"/>
        <end position="290"/>
    </location>
</feature>
<feature type="transmembrane region" description="Helical" evidence="2">
    <location>
        <begin position="216"/>
        <end position="236"/>
    </location>
</feature>
<feature type="transmembrane region" description="Helical" evidence="2">
    <location>
        <begin position="347"/>
        <end position="368"/>
    </location>
</feature>
<gene>
    <name evidence="3" type="ORF">G0Q06_05830</name>
</gene>
<feature type="transmembrane region" description="Helical" evidence="2">
    <location>
        <begin position="456"/>
        <end position="472"/>
    </location>
</feature>
<feature type="transmembrane region" description="Helical" evidence="2">
    <location>
        <begin position="828"/>
        <end position="851"/>
    </location>
</feature>
<feature type="transmembrane region" description="Helical" evidence="2">
    <location>
        <begin position="296"/>
        <end position="313"/>
    </location>
</feature>
<comment type="caution">
    <text evidence="3">The sequence shown here is derived from an EMBL/GenBank/DDBJ whole genome shotgun (WGS) entry which is preliminary data.</text>
</comment>
<feature type="transmembrane region" description="Helical" evidence="2">
    <location>
        <begin position="477"/>
        <end position="496"/>
    </location>
</feature>
<dbReference type="RefSeq" id="WP_163963437.1">
    <property type="nucleotide sequence ID" value="NZ_JAAGNX010000002.1"/>
</dbReference>
<keyword evidence="2" id="KW-0472">Membrane</keyword>